<name>A0A8J3EMI8_9BACL</name>
<proteinExistence type="inferred from homology"/>
<keyword evidence="4" id="KW-0378">Hydrolase</keyword>
<keyword evidence="6" id="KW-0175">Coiled coil</keyword>
<dbReference type="GO" id="GO:0008234">
    <property type="term" value="F:cysteine-type peptidase activity"/>
    <property type="evidence" value="ECO:0007669"/>
    <property type="project" value="UniProtKB-KW"/>
</dbReference>
<evidence type="ECO:0000256" key="8">
    <source>
        <dbReference type="SAM" id="SignalP"/>
    </source>
</evidence>
<feature type="chain" id="PRO_5035208679" evidence="8">
    <location>
        <begin position="28"/>
        <end position="398"/>
    </location>
</feature>
<comment type="caution">
    <text evidence="10">The sequence shown here is derived from an EMBL/GenBank/DDBJ whole genome shotgun (WGS) entry which is preliminary data.</text>
</comment>
<evidence type="ECO:0000256" key="1">
    <source>
        <dbReference type="ARBA" id="ARBA00007074"/>
    </source>
</evidence>
<sequence length="398" mass="43417">MGKKLNVKVAGLCVGCLMVITPLTASAESKSDLNNQKQSIAEQKQKVQGDLDQVNQKIQKLTGQISKKQIAIGQTQDEVEAVRKDISKTKARIADRENLLKKRLNSVYKQGDSSLSYLEVLFGSKDFGDFINRATALYKLNKGDQEMIEKQKEDQELLKKEEAKVNDKLKKSQEDLNDLQKLVGTIEDLQSQKEAALASLNSKEDSINSKLDKLAKEEAEKKAEAQKQAETTAKTAVATSSSSQKNKTLSASNTSSSSSDIKQFAYTSSMTSGSVSDLINSGKRFIGNTTYVFGAMDPAGHKFDCSGFVNWAFQQIGINLGARSTSGLQYVGSQVSASSMKPGDLVFFDTYKHNGHVAIYIGGGQFIGSQSSTGVAIASMGNSYWNAHFHGYVRRILQ</sequence>
<dbReference type="RefSeq" id="WP_188498087.1">
    <property type="nucleotide sequence ID" value="NZ_BMFV01000024.1"/>
</dbReference>
<evidence type="ECO:0000313" key="10">
    <source>
        <dbReference type="EMBL" id="GGH84841.1"/>
    </source>
</evidence>
<dbReference type="PANTHER" id="PTHR47053">
    <property type="entry name" value="MUREIN DD-ENDOPEPTIDASE MEPH-RELATED"/>
    <property type="match status" value="1"/>
</dbReference>
<dbReference type="Pfam" id="PF00877">
    <property type="entry name" value="NLPC_P60"/>
    <property type="match status" value="1"/>
</dbReference>
<evidence type="ECO:0000256" key="6">
    <source>
        <dbReference type="SAM" id="Coils"/>
    </source>
</evidence>
<dbReference type="Gene3D" id="6.10.250.3150">
    <property type="match status" value="1"/>
</dbReference>
<dbReference type="SUPFAM" id="SSF54001">
    <property type="entry name" value="Cysteine proteinases"/>
    <property type="match status" value="1"/>
</dbReference>
<evidence type="ECO:0000256" key="4">
    <source>
        <dbReference type="ARBA" id="ARBA00022801"/>
    </source>
</evidence>
<dbReference type="GO" id="GO:0006508">
    <property type="term" value="P:proteolysis"/>
    <property type="evidence" value="ECO:0007669"/>
    <property type="project" value="UniProtKB-KW"/>
</dbReference>
<keyword evidence="11" id="KW-1185">Reference proteome</keyword>
<feature type="region of interest" description="Disordered" evidence="7">
    <location>
        <begin position="218"/>
        <end position="257"/>
    </location>
</feature>
<dbReference type="InterPro" id="IPR038765">
    <property type="entry name" value="Papain-like_cys_pep_sf"/>
</dbReference>
<comment type="similarity">
    <text evidence="1">Belongs to the peptidase C40 family.</text>
</comment>
<reference evidence="10" key="1">
    <citation type="journal article" date="2014" name="Int. J. Syst. Evol. Microbiol.">
        <title>Complete genome sequence of Corynebacterium casei LMG S-19264T (=DSM 44701T), isolated from a smear-ripened cheese.</title>
        <authorList>
            <consortium name="US DOE Joint Genome Institute (JGI-PGF)"/>
            <person name="Walter F."/>
            <person name="Albersmeier A."/>
            <person name="Kalinowski J."/>
            <person name="Ruckert C."/>
        </authorList>
    </citation>
    <scope>NUCLEOTIDE SEQUENCE</scope>
    <source>
        <strain evidence="10">CGMCC 1.12777</strain>
    </source>
</reference>
<protein>
    <submittedName>
        <fullName evidence="10">Peptidase P60</fullName>
    </submittedName>
</protein>
<dbReference type="AlphaFoldDB" id="A0A8J3EMI8"/>
<evidence type="ECO:0000313" key="11">
    <source>
        <dbReference type="Proteomes" id="UP000656813"/>
    </source>
</evidence>
<organism evidence="10 11">
    <name type="scientific">Pullulanibacillus pueri</name>
    <dbReference type="NCBI Taxonomy" id="1437324"/>
    <lineage>
        <taxon>Bacteria</taxon>
        <taxon>Bacillati</taxon>
        <taxon>Bacillota</taxon>
        <taxon>Bacilli</taxon>
        <taxon>Bacillales</taxon>
        <taxon>Sporolactobacillaceae</taxon>
        <taxon>Pullulanibacillus</taxon>
    </lineage>
</organism>
<gene>
    <name evidence="10" type="primary">spl</name>
    <name evidence="10" type="ORF">GCM10007096_28840</name>
</gene>
<feature type="coiled-coil region" evidence="6">
    <location>
        <begin position="30"/>
        <end position="71"/>
    </location>
</feature>
<dbReference type="Proteomes" id="UP000656813">
    <property type="component" value="Unassembled WGS sequence"/>
</dbReference>
<dbReference type="Pfam" id="PF24568">
    <property type="entry name" value="CC_PcsB"/>
    <property type="match status" value="1"/>
</dbReference>
<evidence type="ECO:0000256" key="2">
    <source>
        <dbReference type="ARBA" id="ARBA00022670"/>
    </source>
</evidence>
<evidence type="ECO:0000259" key="9">
    <source>
        <dbReference type="PROSITE" id="PS51935"/>
    </source>
</evidence>
<dbReference type="PANTHER" id="PTHR47053:SF1">
    <property type="entry name" value="MUREIN DD-ENDOPEPTIDASE MEPH-RELATED"/>
    <property type="match status" value="1"/>
</dbReference>
<evidence type="ECO:0000256" key="3">
    <source>
        <dbReference type="ARBA" id="ARBA00022729"/>
    </source>
</evidence>
<dbReference type="InterPro" id="IPR051202">
    <property type="entry name" value="Peptidase_C40"/>
</dbReference>
<reference evidence="10" key="2">
    <citation type="submission" date="2020-09" db="EMBL/GenBank/DDBJ databases">
        <authorList>
            <person name="Sun Q."/>
            <person name="Zhou Y."/>
        </authorList>
    </citation>
    <scope>NUCLEOTIDE SEQUENCE</scope>
    <source>
        <strain evidence="10">CGMCC 1.12777</strain>
    </source>
</reference>
<feature type="signal peptide" evidence="8">
    <location>
        <begin position="1"/>
        <end position="27"/>
    </location>
</feature>
<keyword evidence="3 8" id="KW-0732">Signal</keyword>
<dbReference type="EMBL" id="BMFV01000024">
    <property type="protein sequence ID" value="GGH84841.1"/>
    <property type="molecule type" value="Genomic_DNA"/>
</dbReference>
<dbReference type="InterPro" id="IPR057309">
    <property type="entry name" value="PcsB_CC"/>
</dbReference>
<accession>A0A8J3EMI8</accession>
<keyword evidence="2" id="KW-0645">Protease</keyword>
<keyword evidence="5" id="KW-0788">Thiol protease</keyword>
<evidence type="ECO:0000256" key="5">
    <source>
        <dbReference type="ARBA" id="ARBA00022807"/>
    </source>
</evidence>
<dbReference type="InterPro" id="IPR000064">
    <property type="entry name" value="NLP_P60_dom"/>
</dbReference>
<feature type="compositionally biased region" description="Low complexity" evidence="7">
    <location>
        <begin position="228"/>
        <end position="257"/>
    </location>
</feature>
<feature type="domain" description="NlpC/P60" evidence="9">
    <location>
        <begin position="272"/>
        <end position="396"/>
    </location>
</feature>
<dbReference type="Gene3D" id="3.90.1720.10">
    <property type="entry name" value="endopeptidase domain like (from Nostoc punctiforme)"/>
    <property type="match status" value="1"/>
</dbReference>
<feature type="compositionally biased region" description="Basic and acidic residues" evidence="7">
    <location>
        <begin position="218"/>
        <end position="227"/>
    </location>
</feature>
<evidence type="ECO:0000256" key="7">
    <source>
        <dbReference type="SAM" id="MobiDB-lite"/>
    </source>
</evidence>
<dbReference type="PROSITE" id="PS51935">
    <property type="entry name" value="NLPC_P60"/>
    <property type="match status" value="1"/>
</dbReference>